<dbReference type="Pfam" id="PF13733">
    <property type="entry name" value="Glyco_transf_7N"/>
    <property type="match status" value="1"/>
</dbReference>
<protein>
    <submittedName>
        <fullName evidence="13">Beta-1,4-galactosyltransferase 7</fullName>
    </submittedName>
</protein>
<dbReference type="OrthoDB" id="6020664at2759"/>
<comment type="subcellular location">
    <subcellularLocation>
        <location evidence="1">Membrane</location>
        <topology evidence="1">Single-pass type II membrane protein</topology>
    </subcellularLocation>
</comment>
<keyword evidence="9" id="KW-0472">Membrane</keyword>
<evidence type="ECO:0000256" key="6">
    <source>
        <dbReference type="ARBA" id="ARBA00022692"/>
    </source>
</evidence>
<sequence>MHYVLRISVTTEFIFSNILQIPFHPDKLEAVIAHKVEEGNLKKEQRIVLKNLLEFVPDISSFSNCTKEADGLRFNRASLLNAGFLETSREFDYVALHDVDLIPKNPSLIYSFPSEGPFHVAAPHLHPRYHYPTFIGGILLIQRVDGLSNKYWGWGLEDDEFYARLTEARFKVFRPANLSTGIKDTFKHHHNRRIRKRDMIKCYNQQDVTRRRDRQTGLSTTKYNLLSRMEMTADGHPFTILNIELLCDYAVTPWCNCTQNVGNTKKTKTKQKKSSADIIVPRINIKKHLTVDG</sequence>
<evidence type="ECO:0000256" key="8">
    <source>
        <dbReference type="ARBA" id="ARBA00022989"/>
    </source>
</evidence>
<evidence type="ECO:0000259" key="11">
    <source>
        <dbReference type="Pfam" id="PF02709"/>
    </source>
</evidence>
<dbReference type="PANTHER" id="PTHR19300">
    <property type="entry name" value="BETA-1,4-GALACTOSYLTRANSFERASE"/>
    <property type="match status" value="1"/>
</dbReference>
<proteinExistence type="inferred from homology"/>
<evidence type="ECO:0000256" key="3">
    <source>
        <dbReference type="ARBA" id="ARBA00005735"/>
    </source>
</evidence>
<organism evidence="13 14">
    <name type="scientific">Armadillidium nasatum</name>
    <dbReference type="NCBI Taxonomy" id="96803"/>
    <lineage>
        <taxon>Eukaryota</taxon>
        <taxon>Metazoa</taxon>
        <taxon>Ecdysozoa</taxon>
        <taxon>Arthropoda</taxon>
        <taxon>Crustacea</taxon>
        <taxon>Multicrustacea</taxon>
        <taxon>Malacostraca</taxon>
        <taxon>Eumalacostraca</taxon>
        <taxon>Peracarida</taxon>
        <taxon>Isopoda</taxon>
        <taxon>Oniscidea</taxon>
        <taxon>Crinocheta</taxon>
        <taxon>Armadillidiidae</taxon>
        <taxon>Armadillidium</taxon>
    </lineage>
</organism>
<dbReference type="GO" id="GO:0046525">
    <property type="term" value="F:xylosylprotein 4-beta-galactosyltransferase activity"/>
    <property type="evidence" value="ECO:0007669"/>
    <property type="project" value="TreeGrafter"/>
</dbReference>
<evidence type="ECO:0000313" key="13">
    <source>
        <dbReference type="EMBL" id="KAB7501708.1"/>
    </source>
</evidence>
<comment type="pathway">
    <text evidence="2">Protein modification; protein glycosylation.</text>
</comment>
<dbReference type="Gene3D" id="3.90.550.10">
    <property type="entry name" value="Spore Coat Polysaccharide Biosynthesis Protein SpsA, Chain A"/>
    <property type="match status" value="1"/>
</dbReference>
<gene>
    <name evidence="13" type="primary">B4GALT7</name>
    <name evidence="13" type="ORF">Anas_07780</name>
</gene>
<dbReference type="GO" id="GO:0030166">
    <property type="term" value="P:proteoglycan biosynthetic process"/>
    <property type="evidence" value="ECO:0007669"/>
    <property type="project" value="TreeGrafter"/>
</dbReference>
<keyword evidence="4 13" id="KW-0328">Glycosyltransferase</keyword>
<dbReference type="GO" id="GO:0005794">
    <property type="term" value="C:Golgi apparatus"/>
    <property type="evidence" value="ECO:0007669"/>
    <property type="project" value="TreeGrafter"/>
</dbReference>
<dbReference type="SUPFAM" id="SSF53448">
    <property type="entry name" value="Nucleotide-diphospho-sugar transferases"/>
    <property type="match status" value="1"/>
</dbReference>
<dbReference type="InterPro" id="IPR027791">
    <property type="entry name" value="Galactosyl_T_C"/>
</dbReference>
<accession>A0A5N5T6P0</accession>
<dbReference type="GO" id="GO:0005975">
    <property type="term" value="P:carbohydrate metabolic process"/>
    <property type="evidence" value="ECO:0007669"/>
    <property type="project" value="InterPro"/>
</dbReference>
<dbReference type="EMBL" id="SEYY01009776">
    <property type="protein sequence ID" value="KAB7501708.1"/>
    <property type="molecule type" value="Genomic_DNA"/>
</dbReference>
<keyword evidence="8" id="KW-1133">Transmembrane helix</keyword>
<comment type="similarity">
    <text evidence="3">Belongs to the glycosyltransferase 7 family.</text>
</comment>
<reference evidence="13 14" key="1">
    <citation type="journal article" date="2019" name="PLoS Biol.">
        <title>Sex chromosomes control vertical transmission of feminizing Wolbachia symbionts in an isopod.</title>
        <authorList>
            <person name="Becking T."/>
            <person name="Chebbi M.A."/>
            <person name="Giraud I."/>
            <person name="Moumen B."/>
            <person name="Laverre T."/>
            <person name="Caubet Y."/>
            <person name="Peccoud J."/>
            <person name="Gilbert C."/>
            <person name="Cordaux R."/>
        </authorList>
    </citation>
    <scope>NUCLEOTIDE SEQUENCE [LARGE SCALE GENOMIC DNA]</scope>
    <source>
        <strain evidence="13">ANa2</strain>
        <tissue evidence="13">Whole body excluding digestive tract and cuticle</tissue>
    </source>
</reference>
<feature type="domain" description="Galactosyltransferase C-terminal" evidence="11">
    <location>
        <begin position="117"/>
        <end position="189"/>
    </location>
</feature>
<evidence type="ECO:0000256" key="9">
    <source>
        <dbReference type="ARBA" id="ARBA00023136"/>
    </source>
</evidence>
<dbReference type="UniPathway" id="UPA00378"/>
<dbReference type="PANTHER" id="PTHR19300:SF30">
    <property type="entry name" value="BETA-1,4-GALACTOSYLTRANSFERASE 7"/>
    <property type="match status" value="1"/>
</dbReference>
<keyword evidence="7" id="KW-0735">Signal-anchor</keyword>
<dbReference type="InterPro" id="IPR029044">
    <property type="entry name" value="Nucleotide-diphossugar_trans"/>
</dbReference>
<evidence type="ECO:0000256" key="4">
    <source>
        <dbReference type="ARBA" id="ARBA00022676"/>
    </source>
</evidence>
<dbReference type="InterPro" id="IPR003859">
    <property type="entry name" value="Galactosyl_T"/>
</dbReference>
<keyword evidence="6" id="KW-0812">Transmembrane</keyword>
<dbReference type="PRINTS" id="PR02050">
    <property type="entry name" value="B14GALTRFASE"/>
</dbReference>
<name>A0A5N5T6P0_9CRUS</name>
<evidence type="ECO:0000256" key="10">
    <source>
        <dbReference type="ARBA" id="ARBA00023180"/>
    </source>
</evidence>
<evidence type="ECO:0000259" key="12">
    <source>
        <dbReference type="Pfam" id="PF13733"/>
    </source>
</evidence>
<evidence type="ECO:0000256" key="1">
    <source>
        <dbReference type="ARBA" id="ARBA00004606"/>
    </source>
</evidence>
<keyword evidence="10" id="KW-0325">Glycoprotein</keyword>
<dbReference type="Pfam" id="PF02709">
    <property type="entry name" value="Glyco_transf_7C"/>
    <property type="match status" value="1"/>
</dbReference>
<keyword evidence="5 13" id="KW-0808">Transferase</keyword>
<dbReference type="AlphaFoldDB" id="A0A5N5T6P0"/>
<evidence type="ECO:0000313" key="14">
    <source>
        <dbReference type="Proteomes" id="UP000326759"/>
    </source>
</evidence>
<keyword evidence="14" id="KW-1185">Reference proteome</keyword>
<dbReference type="GO" id="GO:0016020">
    <property type="term" value="C:membrane"/>
    <property type="evidence" value="ECO:0007669"/>
    <property type="project" value="UniProtKB-SubCell"/>
</dbReference>
<evidence type="ECO:0000256" key="7">
    <source>
        <dbReference type="ARBA" id="ARBA00022968"/>
    </source>
</evidence>
<evidence type="ECO:0000256" key="2">
    <source>
        <dbReference type="ARBA" id="ARBA00004922"/>
    </source>
</evidence>
<evidence type="ECO:0000256" key="5">
    <source>
        <dbReference type="ARBA" id="ARBA00022679"/>
    </source>
</evidence>
<feature type="domain" description="Galactosyltransferase N-terminal" evidence="12">
    <location>
        <begin position="69"/>
        <end position="111"/>
    </location>
</feature>
<dbReference type="Proteomes" id="UP000326759">
    <property type="component" value="Unassembled WGS sequence"/>
</dbReference>
<comment type="caution">
    <text evidence="13">The sequence shown here is derived from an EMBL/GenBank/DDBJ whole genome shotgun (WGS) entry which is preliminary data.</text>
</comment>
<dbReference type="InterPro" id="IPR027995">
    <property type="entry name" value="Galactosyl_T_N"/>
</dbReference>